<keyword evidence="4" id="KW-1185">Reference proteome</keyword>
<feature type="region of interest" description="Disordered" evidence="1">
    <location>
        <begin position="1"/>
        <end position="24"/>
    </location>
</feature>
<dbReference type="Pfam" id="PF00350">
    <property type="entry name" value="Dynamin_N"/>
    <property type="match status" value="1"/>
</dbReference>
<dbReference type="InterPro" id="IPR027417">
    <property type="entry name" value="P-loop_NTPase"/>
</dbReference>
<dbReference type="Proteomes" id="UP001221757">
    <property type="component" value="Unassembled WGS sequence"/>
</dbReference>
<feature type="domain" description="Dynamin N-terminal" evidence="2">
    <location>
        <begin position="79"/>
        <end position="295"/>
    </location>
</feature>
<dbReference type="AlphaFoldDB" id="A0AAD7CPA5"/>
<evidence type="ECO:0000313" key="4">
    <source>
        <dbReference type="Proteomes" id="UP001221757"/>
    </source>
</evidence>
<dbReference type="PANTHER" id="PTHR36681:SF3">
    <property type="entry name" value="NUCLEAR GTPASE, GERMINAL CENTER-ASSOCIATED, TANDEM DUPLICATE 3"/>
    <property type="match status" value="1"/>
</dbReference>
<evidence type="ECO:0000313" key="3">
    <source>
        <dbReference type="EMBL" id="KAJ7654843.1"/>
    </source>
</evidence>
<dbReference type="Gene3D" id="3.40.50.300">
    <property type="entry name" value="P-loop containing nucleotide triphosphate hydrolases"/>
    <property type="match status" value="1"/>
</dbReference>
<dbReference type="EMBL" id="JARKIE010000317">
    <property type="protein sequence ID" value="KAJ7654843.1"/>
    <property type="molecule type" value="Genomic_DNA"/>
</dbReference>
<feature type="compositionally biased region" description="Acidic residues" evidence="1">
    <location>
        <begin position="9"/>
        <end position="21"/>
    </location>
</feature>
<protein>
    <recommendedName>
        <fullName evidence="2">Dynamin N-terminal domain-containing protein</fullName>
    </recommendedName>
</protein>
<name>A0AAD7CPA5_MYCRO</name>
<evidence type="ECO:0000259" key="2">
    <source>
        <dbReference type="Pfam" id="PF00350"/>
    </source>
</evidence>
<gene>
    <name evidence="3" type="ORF">B0H17DRAFT_1099531</name>
</gene>
<dbReference type="InterPro" id="IPR045063">
    <property type="entry name" value="Dynamin_N"/>
</dbReference>
<comment type="caution">
    <text evidence="3">The sequence shown here is derived from an EMBL/GenBank/DDBJ whole genome shotgun (WGS) entry which is preliminary data.</text>
</comment>
<proteinExistence type="predicted"/>
<accession>A0AAD7CPA5</accession>
<organism evidence="3 4">
    <name type="scientific">Mycena rosella</name>
    <name type="common">Pink bonnet</name>
    <name type="synonym">Agaricus rosellus</name>
    <dbReference type="NCBI Taxonomy" id="1033263"/>
    <lineage>
        <taxon>Eukaryota</taxon>
        <taxon>Fungi</taxon>
        <taxon>Dikarya</taxon>
        <taxon>Basidiomycota</taxon>
        <taxon>Agaricomycotina</taxon>
        <taxon>Agaricomycetes</taxon>
        <taxon>Agaricomycetidae</taxon>
        <taxon>Agaricales</taxon>
        <taxon>Marasmiineae</taxon>
        <taxon>Mycenaceae</taxon>
        <taxon>Mycena</taxon>
    </lineage>
</organism>
<reference evidence="3" key="1">
    <citation type="submission" date="2023-03" db="EMBL/GenBank/DDBJ databases">
        <title>Massive genome expansion in bonnet fungi (Mycena s.s.) driven by repeated elements and novel gene families across ecological guilds.</title>
        <authorList>
            <consortium name="Lawrence Berkeley National Laboratory"/>
            <person name="Harder C.B."/>
            <person name="Miyauchi S."/>
            <person name="Viragh M."/>
            <person name="Kuo A."/>
            <person name="Thoen E."/>
            <person name="Andreopoulos B."/>
            <person name="Lu D."/>
            <person name="Skrede I."/>
            <person name="Drula E."/>
            <person name="Henrissat B."/>
            <person name="Morin E."/>
            <person name="Kohler A."/>
            <person name="Barry K."/>
            <person name="LaButti K."/>
            <person name="Morin E."/>
            <person name="Salamov A."/>
            <person name="Lipzen A."/>
            <person name="Mereny Z."/>
            <person name="Hegedus B."/>
            <person name="Baldrian P."/>
            <person name="Stursova M."/>
            <person name="Weitz H."/>
            <person name="Taylor A."/>
            <person name="Grigoriev I.V."/>
            <person name="Nagy L.G."/>
            <person name="Martin F."/>
            <person name="Kauserud H."/>
        </authorList>
    </citation>
    <scope>NUCLEOTIDE SEQUENCE</scope>
    <source>
        <strain evidence="3">CBHHK067</strain>
    </source>
</reference>
<sequence>MSRMSTESDLTDLEEDDDVEMDSAPPVSAQLAYDFVLPLIDAFNAAVAHIPLPAELKDEWANATQKLRQSAFQKPHKAAIVGRTGVGKSTLLNALLEHPVLSASASGACTAVPIEVSYKATGGTEATIEFISGARWKEIDLPRLFEDATDKTVDTEEGPADESGISLAYQAREKIIGIYPHMRDVEVDKWKLEALVNDSVVAQYLDQTVTLSASGSGSLRFERELDQYLASDPLTGSDTRKLWPLVKMVFIRGKFAVLSTGTTLVDLPGHGDADSARNSVANEYLKSADSVFLVAGIARAKDDRDIHAYLHKHLSQIIVDGRVRHHTISLILTGADGSIGSNECTLEGAEQEKVETLMRESLTLSEEIKDLVAKKEKKEKSKAKKKNAAMQQYQELISVKKVQKDVKNKQRNRLVALGRCRIVEKSLQDKYSHLYRDLSRLSVDAPVPSVPIFCLGSRDYLCLREIELNDPTIFFDVAETGIPRLKRYLENDGERRNLTEAISVVTGFFEFVSRTTGQIRANLAGDAPTDTRIHRIIEDLEQRCETRLDDLVKDIKMAYGELRAHVQSAVSQAERMSPEVFAGHAARMKWNQYRAMMRLQGQYEGGNLNTDLVKSILPALSKDWNVQVNVRIPLFLSDFYKDIHEDLSTTVKEICAESTMPNTDSIRKSLGLETLLKDLEQKNEKSTSYAQRQGSRTWEPLIKEQLAPQYAKVSAEKGGGMYKRMKASNEQFIKTSAPVLFANMCNMVYTLFDEGTNSVQEDTRAELKIFTHRLRQAFTGSEKAVDKVLHAQEEAERVIRAFANQHEDPICTMLDNLKTRLQEIDAQPR</sequence>
<dbReference type="PANTHER" id="PTHR36681">
    <property type="entry name" value="NUCLEAR GTPASE, GERMINAL CENTER-ASSOCIATED, TANDEM DUPLICATE 3"/>
    <property type="match status" value="1"/>
</dbReference>
<evidence type="ECO:0000256" key="1">
    <source>
        <dbReference type="SAM" id="MobiDB-lite"/>
    </source>
</evidence>
<dbReference type="SUPFAM" id="SSF52540">
    <property type="entry name" value="P-loop containing nucleoside triphosphate hydrolases"/>
    <property type="match status" value="1"/>
</dbReference>